<reference evidence="1" key="1">
    <citation type="submission" date="2019-02" db="EMBL/GenBank/DDBJ databases">
        <authorList>
            <person name="Gruber-Vodicka R. H."/>
            <person name="Seah K. B. B."/>
        </authorList>
    </citation>
    <scope>NUCLEOTIDE SEQUENCE</scope>
    <source>
        <strain evidence="1">BECK_BZ123</strain>
    </source>
</reference>
<sequence length="215" mass="25056">MITTNTFVEIDIPEARDLADMTGIALDFKKTKRFATELKEILGKTFSGEIYAENQYCHNLVEPMTIAILVCYSRPFTTGVRCKLKENDFMEMLSPEQKTAHRNFRLWRDKHIAHSVNIFEDNQPVARYVVERFDDEGFCSVECNSSQIIGMSMYDVEMVIELTTHFIEELESRLKREKQKVLTAVRALPRQQVLGMRKSPHNAKIEDVSKTRKWK</sequence>
<proteinExistence type="predicted"/>
<dbReference type="EMBL" id="CAADFS010000079">
    <property type="protein sequence ID" value="VFK49486.1"/>
    <property type="molecule type" value="Genomic_DNA"/>
</dbReference>
<accession>A0A450Z6R8</accession>
<name>A0A450Z6R8_9GAMM</name>
<organism evidence="1">
    <name type="scientific">Candidatus Kentrum sp. TC</name>
    <dbReference type="NCBI Taxonomy" id="2126339"/>
    <lineage>
        <taxon>Bacteria</taxon>
        <taxon>Pseudomonadati</taxon>
        <taxon>Pseudomonadota</taxon>
        <taxon>Gammaproteobacteria</taxon>
        <taxon>Candidatus Kentrum</taxon>
    </lineage>
</organism>
<gene>
    <name evidence="1" type="ORF">BECKTC1821D_GA0114238_10795</name>
</gene>
<dbReference type="AlphaFoldDB" id="A0A450Z6R8"/>
<protein>
    <submittedName>
        <fullName evidence="1">Uncharacterized protein</fullName>
    </submittedName>
</protein>
<evidence type="ECO:0000313" key="1">
    <source>
        <dbReference type="EMBL" id="VFK49486.1"/>
    </source>
</evidence>